<keyword evidence="1" id="KW-0812">Transmembrane</keyword>
<protein>
    <recommendedName>
        <fullName evidence="6">Fibronectin type-III domain-containing protein</fullName>
    </recommendedName>
</protein>
<dbReference type="InterPro" id="IPR015373">
    <property type="entry name" value="Interferon/interleukin_rcp_dom"/>
</dbReference>
<dbReference type="PANTHER" id="PTHR20859:SF84">
    <property type="entry name" value="INTERFERON ALPHA_BETA RECEPTOR 2"/>
    <property type="match status" value="1"/>
</dbReference>
<reference evidence="4 5" key="1">
    <citation type="journal article" date="2018" name="Nat. Ecol. Evol.">
        <title>Shark genomes provide insights into elasmobranch evolution and the origin of vertebrates.</title>
        <authorList>
            <person name="Hara Y"/>
            <person name="Yamaguchi K"/>
            <person name="Onimaru K"/>
            <person name="Kadota M"/>
            <person name="Koyanagi M"/>
            <person name="Keeley SD"/>
            <person name="Tatsumi K"/>
            <person name="Tanaka K"/>
            <person name="Motone F"/>
            <person name="Kageyama Y"/>
            <person name="Nozu R"/>
            <person name="Adachi N"/>
            <person name="Nishimura O"/>
            <person name="Nakagawa R"/>
            <person name="Tanegashima C"/>
            <person name="Kiyatake I"/>
            <person name="Matsumoto R"/>
            <person name="Murakumo K"/>
            <person name="Nishida K"/>
            <person name="Terakita A"/>
            <person name="Kuratani S"/>
            <person name="Sato K"/>
            <person name="Hyodo S Kuraku.S."/>
        </authorList>
    </citation>
    <scope>NUCLEOTIDE SEQUENCE [LARGE SCALE GENOMIC DNA]</scope>
</reference>
<evidence type="ECO:0008006" key="6">
    <source>
        <dbReference type="Google" id="ProtNLM"/>
    </source>
</evidence>
<keyword evidence="1" id="KW-0472">Membrane</keyword>
<gene>
    <name evidence="4" type="ORF">scyTo_0003116</name>
</gene>
<dbReference type="EMBL" id="BFAA01000829">
    <property type="protein sequence ID" value="GCB74032.1"/>
    <property type="molecule type" value="Genomic_DNA"/>
</dbReference>
<dbReference type="AlphaFoldDB" id="A0A401PLL8"/>
<dbReference type="Gene3D" id="2.60.40.10">
    <property type="entry name" value="Immunoglobulins"/>
    <property type="match status" value="1"/>
</dbReference>
<dbReference type="InterPro" id="IPR013783">
    <property type="entry name" value="Ig-like_fold"/>
</dbReference>
<accession>A0A401PLL8</accession>
<dbReference type="OrthoDB" id="10031784at2759"/>
<feature type="domain" description="Fibronectin type-III" evidence="2">
    <location>
        <begin position="40"/>
        <end position="139"/>
    </location>
</feature>
<sequence>MLNFKDIECCLREMLSNVNEDFLAVWANGSMAKSAVWIIMLSPLLLHVLGQLPTPQNVKLTSVNFKYFVTWKAGAGSVPGTRYIVTACDLSRSNGTFIPVKKCINITTMSCDLSQTFKIFHDLYWVRVISITNTSKSNWVESNELLPLRDTILGPPIVNVTSNIQTIKITLDMPLTPHKDNDKPMTVKGIDLSLIYIVTLLDKDGKELALDKVEPDESGKGVYQFKNLKTKSTYCVTATFLSTTNKNTKDSRKICTTTSPQNADILWIAPLIAVLVFIASTIICSFVIWMLKEFAHLHLTQSKLPKSLIIISEDLHVDLHCKELDENPEGDHISFITYDDRSNSYLLERQSADLDSKLEHTSHDCAKDTAESIFYECNDLRREANGHNSPMRETNACKYRDFGGILPYMQSSIENRGSTSSIQQNSPGTTVLHDFQYEQVPSLKNTQGRRSSNVDKYIPALESLQCSLDTYQEGHVETTNGEFWKLADVPLSSVKLSFNDYSEKGTTKIDLCGDEPFNSLGTEDMCSQLTCDLTVAADQSLNSNREYQPQSIKLLQVMNDCALQNMGQQSAFHISQSERIPFTEYEAH</sequence>
<dbReference type="GO" id="GO:0005886">
    <property type="term" value="C:plasma membrane"/>
    <property type="evidence" value="ECO:0007669"/>
    <property type="project" value="TreeGrafter"/>
</dbReference>
<keyword evidence="1" id="KW-1133">Transmembrane helix</keyword>
<dbReference type="InterPro" id="IPR036116">
    <property type="entry name" value="FN3_sf"/>
</dbReference>
<feature type="transmembrane region" description="Helical" evidence="1">
    <location>
        <begin position="265"/>
        <end position="291"/>
    </location>
</feature>
<dbReference type="PANTHER" id="PTHR20859">
    <property type="entry name" value="INTERFERON/INTERLEUKIN RECEPTOR"/>
    <property type="match status" value="1"/>
</dbReference>
<proteinExistence type="predicted"/>
<evidence type="ECO:0000313" key="5">
    <source>
        <dbReference type="Proteomes" id="UP000288216"/>
    </source>
</evidence>
<dbReference type="InterPro" id="IPR050650">
    <property type="entry name" value="Type-II_Cytokine-TF_Rcpt"/>
</dbReference>
<dbReference type="STRING" id="75743.A0A401PLL8"/>
<keyword evidence="5" id="KW-1185">Reference proteome</keyword>
<dbReference type="SUPFAM" id="SSF49265">
    <property type="entry name" value="Fibronectin type III"/>
    <property type="match status" value="2"/>
</dbReference>
<evidence type="ECO:0000259" key="3">
    <source>
        <dbReference type="Pfam" id="PF09294"/>
    </source>
</evidence>
<comment type="caution">
    <text evidence="4">The sequence shown here is derived from an EMBL/GenBank/DDBJ whole genome shotgun (WGS) entry which is preliminary data.</text>
</comment>
<dbReference type="OMA" id="GDHISFI"/>
<evidence type="ECO:0000256" key="1">
    <source>
        <dbReference type="SAM" id="Phobius"/>
    </source>
</evidence>
<organism evidence="4 5">
    <name type="scientific">Scyliorhinus torazame</name>
    <name type="common">Cloudy catshark</name>
    <name type="synonym">Catulus torazame</name>
    <dbReference type="NCBI Taxonomy" id="75743"/>
    <lineage>
        <taxon>Eukaryota</taxon>
        <taxon>Metazoa</taxon>
        <taxon>Chordata</taxon>
        <taxon>Craniata</taxon>
        <taxon>Vertebrata</taxon>
        <taxon>Chondrichthyes</taxon>
        <taxon>Elasmobranchii</taxon>
        <taxon>Galeomorphii</taxon>
        <taxon>Galeoidea</taxon>
        <taxon>Carcharhiniformes</taxon>
        <taxon>Scyliorhinidae</taxon>
        <taxon>Scyliorhinus</taxon>
    </lineage>
</organism>
<name>A0A401PLL8_SCYTO</name>
<dbReference type="Pfam" id="PF09294">
    <property type="entry name" value="Interfer-bind"/>
    <property type="match status" value="1"/>
</dbReference>
<dbReference type="GO" id="GO:0004896">
    <property type="term" value="F:cytokine receptor activity"/>
    <property type="evidence" value="ECO:0007669"/>
    <property type="project" value="TreeGrafter"/>
</dbReference>
<dbReference type="Proteomes" id="UP000288216">
    <property type="component" value="Unassembled WGS sequence"/>
</dbReference>
<dbReference type="Pfam" id="PF01108">
    <property type="entry name" value="Tissue_fac"/>
    <property type="match status" value="1"/>
</dbReference>
<evidence type="ECO:0000259" key="2">
    <source>
        <dbReference type="Pfam" id="PF01108"/>
    </source>
</evidence>
<feature type="domain" description="Interferon/interleukin receptor" evidence="3">
    <location>
        <begin position="151"/>
        <end position="258"/>
    </location>
</feature>
<dbReference type="InterPro" id="IPR003961">
    <property type="entry name" value="FN3_dom"/>
</dbReference>
<evidence type="ECO:0000313" key="4">
    <source>
        <dbReference type="EMBL" id="GCB74032.1"/>
    </source>
</evidence>